<sequence length="141" mass="16122">MNTNEQLPSGIDYFMTFSQPDGEALFTRLSEEFWVMSRNTTEETSTRHALHRLQWLGDWLATQQGWKMQNPGLAPLNAIHSYLIVHHNLTAAEVAGMSVDSMNQVLADEWAAFKATRGAKDFLRDVERRLDKLDNAFTGRH</sequence>
<organism evidence="1 2">
    <name type="scientific">Serratia marcescens</name>
    <dbReference type="NCBI Taxonomy" id="615"/>
    <lineage>
        <taxon>Bacteria</taxon>
        <taxon>Pseudomonadati</taxon>
        <taxon>Pseudomonadota</taxon>
        <taxon>Gammaproteobacteria</taxon>
        <taxon>Enterobacterales</taxon>
        <taxon>Yersiniaceae</taxon>
        <taxon>Serratia</taxon>
    </lineage>
</organism>
<dbReference type="EMBL" id="JTBC02000011">
    <property type="protein sequence ID" value="PNO64580.1"/>
    <property type="molecule type" value="Genomic_DNA"/>
</dbReference>
<proteinExistence type="predicted"/>
<gene>
    <name evidence="1" type="ORF">MC70_020260</name>
</gene>
<comment type="caution">
    <text evidence="1">The sequence shown here is derived from an EMBL/GenBank/DDBJ whole genome shotgun (WGS) entry which is preliminary data.</text>
</comment>
<reference evidence="2" key="1">
    <citation type="submission" date="2017-12" db="EMBL/GenBank/DDBJ databases">
        <title>FDA dAtabase for Regulatory Grade micrObial Sequences (FDA-ARGOS): Supporting development and validation of Infectious Disease Dx tests.</title>
        <authorList>
            <person name="Campos J."/>
            <person name="Goldberg B."/>
            <person name="Tallon L."/>
            <person name="Sadzewicz L."/>
            <person name="Sengamalay N."/>
            <person name="Ott S."/>
            <person name="Godinez A."/>
            <person name="Nagaraj S."/>
            <person name="Vavikolanu K."/>
            <person name="Vyas G."/>
            <person name="Nadendla S."/>
            <person name="Aluvathingal J."/>
            <person name="Geyer C."/>
            <person name="Nandy P."/>
            <person name="Hobson J."/>
            <person name="Sichtig H."/>
        </authorList>
    </citation>
    <scope>NUCLEOTIDE SEQUENCE [LARGE SCALE GENOMIC DNA]</scope>
    <source>
        <strain evidence="2">FDAARGOS_79</strain>
    </source>
</reference>
<evidence type="ECO:0000313" key="2">
    <source>
        <dbReference type="Proteomes" id="UP000030378"/>
    </source>
</evidence>
<evidence type="ECO:0000313" key="1">
    <source>
        <dbReference type="EMBL" id="PNO64580.1"/>
    </source>
</evidence>
<dbReference type="AlphaFoldDB" id="A0AAP8TNM0"/>
<accession>A0AAP8TNM0</accession>
<protein>
    <submittedName>
        <fullName evidence="1">Uncharacterized protein</fullName>
    </submittedName>
</protein>
<name>A0AAP8TNM0_SERMA</name>
<dbReference type="Proteomes" id="UP000030378">
    <property type="component" value="Unassembled WGS sequence"/>
</dbReference>
<dbReference type="RefSeq" id="WP_102985292.1">
    <property type="nucleotide sequence ID" value="NZ_JTBC02000011.1"/>
</dbReference>